<evidence type="ECO:0000313" key="3">
    <source>
        <dbReference type="Proteomes" id="UP000664654"/>
    </source>
</evidence>
<dbReference type="Proteomes" id="UP000664654">
    <property type="component" value="Unassembled WGS sequence"/>
</dbReference>
<evidence type="ECO:0000256" key="1">
    <source>
        <dbReference type="SAM" id="Phobius"/>
    </source>
</evidence>
<organism evidence="2 3">
    <name type="scientific">Bowmanella dokdonensis</name>
    <dbReference type="NCBI Taxonomy" id="751969"/>
    <lineage>
        <taxon>Bacteria</taxon>
        <taxon>Pseudomonadati</taxon>
        <taxon>Pseudomonadota</taxon>
        <taxon>Gammaproteobacteria</taxon>
        <taxon>Alteromonadales</taxon>
        <taxon>Alteromonadaceae</taxon>
        <taxon>Bowmanella</taxon>
    </lineage>
</organism>
<feature type="transmembrane region" description="Helical" evidence="1">
    <location>
        <begin position="239"/>
        <end position="258"/>
    </location>
</feature>
<keyword evidence="1" id="KW-0472">Membrane</keyword>
<feature type="transmembrane region" description="Helical" evidence="1">
    <location>
        <begin position="150"/>
        <end position="171"/>
    </location>
</feature>
<gene>
    <name evidence="2" type="ORF">J0A66_05290</name>
</gene>
<dbReference type="AlphaFoldDB" id="A0A939ILW2"/>
<keyword evidence="1" id="KW-1133">Transmembrane helix</keyword>
<reference evidence="2" key="1">
    <citation type="submission" date="2021-03" db="EMBL/GenBank/DDBJ databases">
        <title>novel species isolated from a fishpond in China.</title>
        <authorList>
            <person name="Lu H."/>
            <person name="Cai Z."/>
        </authorList>
    </citation>
    <scope>NUCLEOTIDE SEQUENCE</scope>
    <source>
        <strain evidence="2">JCM 30855</strain>
    </source>
</reference>
<dbReference type="RefSeq" id="WP_206572735.1">
    <property type="nucleotide sequence ID" value="NZ_JAFKCV010000002.1"/>
</dbReference>
<keyword evidence="1" id="KW-0812">Transmembrane</keyword>
<evidence type="ECO:0000313" key="2">
    <source>
        <dbReference type="EMBL" id="MBN7824638.1"/>
    </source>
</evidence>
<proteinExistence type="predicted"/>
<feature type="transmembrane region" description="Helical" evidence="1">
    <location>
        <begin position="126"/>
        <end position="143"/>
    </location>
</feature>
<protein>
    <recommendedName>
        <fullName evidence="4">DUF2157 domain-containing protein</fullName>
    </recommendedName>
</protein>
<accession>A0A939ILW2</accession>
<feature type="transmembrane region" description="Helical" evidence="1">
    <location>
        <begin position="73"/>
        <end position="92"/>
    </location>
</feature>
<evidence type="ECO:0008006" key="4">
    <source>
        <dbReference type="Google" id="ProtNLM"/>
    </source>
</evidence>
<sequence>MYTDEDLSCAARHGILTQESVAAFRTYIQQKNHQLQQDQENFRLLAGFNDIFVVIACGLLLASIGWITQYTGHFTGALVFSAVAWGLAEFFVRRRRMALPAIGLLLAFLGGIFAAPLLFVGQPDEAVLMLSGLLTAGAAFLHWRRFRVPITVAAAVAAVLVGLFALLMLNFSGLHQWLEQIVLVGGLLTFALAMIWDASDKLRVTRRSDVAFWLHLLAAPMLVHPIFSVMGILEGAAQINSMVSVLALYLLLALISLAVDRRALMVSALGYVLYALSNLFDTFGMVQVNFALTGVCIGSALLLLSAFWQQARVLVCRLLPVSLQQRLPRALND</sequence>
<feature type="transmembrane region" description="Helical" evidence="1">
    <location>
        <begin position="99"/>
        <end position="120"/>
    </location>
</feature>
<feature type="transmembrane region" description="Helical" evidence="1">
    <location>
        <begin position="263"/>
        <end position="280"/>
    </location>
</feature>
<feature type="transmembrane region" description="Helical" evidence="1">
    <location>
        <begin position="210"/>
        <end position="233"/>
    </location>
</feature>
<feature type="transmembrane region" description="Helical" evidence="1">
    <location>
        <begin position="286"/>
        <end position="308"/>
    </location>
</feature>
<keyword evidence="3" id="KW-1185">Reference proteome</keyword>
<name>A0A939ILW2_9ALTE</name>
<dbReference type="EMBL" id="JAFKCV010000002">
    <property type="protein sequence ID" value="MBN7824638.1"/>
    <property type="molecule type" value="Genomic_DNA"/>
</dbReference>
<comment type="caution">
    <text evidence="2">The sequence shown here is derived from an EMBL/GenBank/DDBJ whole genome shotgun (WGS) entry which is preliminary data.</text>
</comment>
<feature type="transmembrane region" description="Helical" evidence="1">
    <location>
        <begin position="44"/>
        <end position="67"/>
    </location>
</feature>
<feature type="transmembrane region" description="Helical" evidence="1">
    <location>
        <begin position="177"/>
        <end position="198"/>
    </location>
</feature>